<evidence type="ECO:0000313" key="1">
    <source>
        <dbReference type="EMBL" id="KAJ6822955.1"/>
    </source>
</evidence>
<dbReference type="AlphaFoldDB" id="A0AAX6G3L3"/>
<proteinExistence type="predicted"/>
<dbReference type="PANTHER" id="PTHR31439">
    <property type="entry name" value="EXPRESSED PROTEIN"/>
    <property type="match status" value="1"/>
</dbReference>
<dbReference type="Proteomes" id="UP001140949">
    <property type="component" value="Unassembled WGS sequence"/>
</dbReference>
<sequence>MSWSSSSSFLQSSLPLSLYIHIIYLTRRVFASHIKNHLIRMASAYILDVWGWINNLAPFSQWNTNSMSLCICVAKSTTQPSIHLSITGSPPGQNPYITFHISASLQVPITITLWTSNSFPLKSKSQQSLDEDTLLQLFYSIINGVLGYGPSKKSSFRLPAVRMREELRDVFNMAFLTLAFLVCIYEAPQDLRSECIDTLRLQLTSSRSREASKMLVRVLGSNLEEQWMRSLNLAITNCMIELQTSNYLYRTPSPLFSYAVSATGLWKVQLFCPIVAMNLEDPSSTTQDERLLFSLNYQQLEGVIQLAYKVIYRANWIDVVVSVDNVRCDVNPLISENLMDERGYGSEEKHFPSRISLRLTPTVQSDVVSVTVSKSSDNPTHEVGLERTLEGSFDPPNSYLGLRMAASESVTMSMKPWKFEQSVHGDSTYLNWFLHDGANGREVFSSKPSKLSLFQPRAWFRDRYSSAYRPFTKQGGVVFAGDEYGESVWWKVCGRALGKTMEWEIKGWIWLTYWPNKQRTLHTETRRLEFRELLHLPLGRLD</sequence>
<dbReference type="EMBL" id="JANAVB010023800">
    <property type="protein sequence ID" value="KAJ6822955.1"/>
    <property type="molecule type" value="Genomic_DNA"/>
</dbReference>
<reference evidence="1" key="1">
    <citation type="journal article" date="2023" name="GigaByte">
        <title>Genome assembly of the bearded iris, Iris pallida Lam.</title>
        <authorList>
            <person name="Bruccoleri R.E."/>
            <person name="Oakeley E.J."/>
            <person name="Faust A.M.E."/>
            <person name="Altorfer M."/>
            <person name="Dessus-Babus S."/>
            <person name="Burckhardt D."/>
            <person name="Oertli M."/>
            <person name="Naumann U."/>
            <person name="Petersen F."/>
            <person name="Wong J."/>
        </authorList>
    </citation>
    <scope>NUCLEOTIDE SEQUENCE</scope>
    <source>
        <strain evidence="1">GSM-AAB239-AS_SAM_17_03QT</strain>
    </source>
</reference>
<dbReference type="PANTHER" id="PTHR31439:SF4">
    <property type="entry name" value="NEURONAL PAS DOMAIN PROTEIN"/>
    <property type="match status" value="1"/>
</dbReference>
<comment type="caution">
    <text evidence="1">The sequence shown here is derived from an EMBL/GenBank/DDBJ whole genome shotgun (WGS) entry which is preliminary data.</text>
</comment>
<gene>
    <name evidence="1" type="ORF">M6B38_385935</name>
</gene>
<name>A0AAX6G3L3_IRIPA</name>
<organism evidence="1 2">
    <name type="scientific">Iris pallida</name>
    <name type="common">Sweet iris</name>
    <dbReference type="NCBI Taxonomy" id="29817"/>
    <lineage>
        <taxon>Eukaryota</taxon>
        <taxon>Viridiplantae</taxon>
        <taxon>Streptophyta</taxon>
        <taxon>Embryophyta</taxon>
        <taxon>Tracheophyta</taxon>
        <taxon>Spermatophyta</taxon>
        <taxon>Magnoliopsida</taxon>
        <taxon>Liliopsida</taxon>
        <taxon>Asparagales</taxon>
        <taxon>Iridaceae</taxon>
        <taxon>Iridoideae</taxon>
        <taxon>Irideae</taxon>
        <taxon>Iris</taxon>
    </lineage>
</organism>
<accession>A0AAX6G3L3</accession>
<evidence type="ECO:0000313" key="2">
    <source>
        <dbReference type="Proteomes" id="UP001140949"/>
    </source>
</evidence>
<reference evidence="1" key="2">
    <citation type="submission" date="2023-04" db="EMBL/GenBank/DDBJ databases">
        <authorList>
            <person name="Bruccoleri R.E."/>
            <person name="Oakeley E.J."/>
            <person name="Faust A.-M."/>
            <person name="Dessus-Babus S."/>
            <person name="Altorfer M."/>
            <person name="Burckhardt D."/>
            <person name="Oertli M."/>
            <person name="Naumann U."/>
            <person name="Petersen F."/>
            <person name="Wong J."/>
        </authorList>
    </citation>
    <scope>NUCLEOTIDE SEQUENCE</scope>
    <source>
        <strain evidence="1">GSM-AAB239-AS_SAM_17_03QT</strain>
        <tissue evidence="1">Leaf</tissue>
    </source>
</reference>
<keyword evidence="2" id="KW-1185">Reference proteome</keyword>
<protein>
    <submittedName>
        <fullName evidence="1">Uncharacterized protein</fullName>
    </submittedName>
</protein>